<comment type="caution">
    <text evidence="6">The sequence shown here is derived from an EMBL/GenBank/DDBJ whole genome shotgun (WGS) entry which is preliminary data.</text>
</comment>
<evidence type="ECO:0000256" key="2">
    <source>
        <dbReference type="ARBA" id="ARBA00023157"/>
    </source>
</evidence>
<gene>
    <name evidence="6" type="ORF">PENTCL1PPCAC_17133</name>
</gene>
<evidence type="ECO:0000259" key="5">
    <source>
        <dbReference type="PROSITE" id="PS51670"/>
    </source>
</evidence>
<dbReference type="InterPro" id="IPR003582">
    <property type="entry name" value="ShKT_dom"/>
</dbReference>
<evidence type="ECO:0000313" key="6">
    <source>
        <dbReference type="EMBL" id="GMS94958.1"/>
    </source>
</evidence>
<evidence type="ECO:0000256" key="3">
    <source>
        <dbReference type="PROSITE-ProRule" id="PRU01005"/>
    </source>
</evidence>
<dbReference type="AlphaFoldDB" id="A0AAV5TL22"/>
<dbReference type="EMBL" id="BTSX01000004">
    <property type="protein sequence ID" value="GMS94958.1"/>
    <property type="molecule type" value="Genomic_DNA"/>
</dbReference>
<dbReference type="Proteomes" id="UP001432027">
    <property type="component" value="Unassembled WGS sequence"/>
</dbReference>
<dbReference type="FunFam" id="1.10.10.1940:FF:000002">
    <property type="entry name" value="PHAryngeal gland Toxin-related"/>
    <property type="match status" value="2"/>
</dbReference>
<keyword evidence="2" id="KW-1015">Disulfide bond</keyword>
<dbReference type="Pfam" id="PF01549">
    <property type="entry name" value="ShK"/>
    <property type="match status" value="2"/>
</dbReference>
<organism evidence="6 7">
    <name type="scientific">Pristionchus entomophagus</name>
    <dbReference type="NCBI Taxonomy" id="358040"/>
    <lineage>
        <taxon>Eukaryota</taxon>
        <taxon>Metazoa</taxon>
        <taxon>Ecdysozoa</taxon>
        <taxon>Nematoda</taxon>
        <taxon>Chromadorea</taxon>
        <taxon>Rhabditida</taxon>
        <taxon>Rhabditina</taxon>
        <taxon>Diplogasteromorpha</taxon>
        <taxon>Diplogasteroidea</taxon>
        <taxon>Neodiplogasteridae</taxon>
        <taxon>Pristionchus</taxon>
    </lineage>
</organism>
<dbReference type="SMART" id="SM00254">
    <property type="entry name" value="ShKT"/>
    <property type="match status" value="2"/>
</dbReference>
<protein>
    <recommendedName>
        <fullName evidence="5">ShKT domain-containing protein</fullName>
    </recommendedName>
</protein>
<reference evidence="6" key="1">
    <citation type="submission" date="2023-10" db="EMBL/GenBank/DDBJ databases">
        <title>Genome assembly of Pristionchus species.</title>
        <authorList>
            <person name="Yoshida K."/>
            <person name="Sommer R.J."/>
        </authorList>
    </citation>
    <scope>NUCLEOTIDE SEQUENCE</scope>
    <source>
        <strain evidence="6">RS0144</strain>
    </source>
</reference>
<name>A0AAV5TL22_9BILA</name>
<dbReference type="PANTHER" id="PTHR46219:SF5">
    <property type="entry name" value="SHKT DOMAIN-CONTAINING PROTEIN"/>
    <property type="match status" value="1"/>
</dbReference>
<evidence type="ECO:0000256" key="1">
    <source>
        <dbReference type="ARBA" id="ARBA00022729"/>
    </source>
</evidence>
<keyword evidence="1 4" id="KW-0732">Signal</keyword>
<evidence type="ECO:0000313" key="7">
    <source>
        <dbReference type="Proteomes" id="UP001432027"/>
    </source>
</evidence>
<keyword evidence="7" id="KW-1185">Reference proteome</keyword>
<evidence type="ECO:0000256" key="4">
    <source>
        <dbReference type="SAM" id="SignalP"/>
    </source>
</evidence>
<dbReference type="Gene3D" id="1.10.10.1940">
    <property type="match status" value="2"/>
</dbReference>
<accession>A0AAV5TL22</accession>
<proteinExistence type="predicted"/>
<dbReference type="PROSITE" id="PS51670">
    <property type="entry name" value="SHKT"/>
    <property type="match status" value="1"/>
</dbReference>
<feature type="domain" description="ShKT" evidence="5">
    <location>
        <begin position="78"/>
        <end position="118"/>
    </location>
</feature>
<dbReference type="PANTHER" id="PTHR46219">
    <property type="entry name" value="PROTEIN CBG11138"/>
    <property type="match status" value="1"/>
</dbReference>
<sequence length="172" mass="17769">MIYHLLSIFLLSALASAQSPPDCGGNAALGCMTQADCAAFGATVLCGNIDPTLLLGCCQVTTTTTTTTVATTTTNSSCVDLLNPLTGVSDCPSRSYLCTNSVYLAVMTQQCPRTCGFCSTTSSTTNSTCVDLTNAATGVSDCPARRAYCTNTIYLPLMRIQCPATCGFCTSG</sequence>
<feature type="chain" id="PRO_5043887712" description="ShKT domain-containing protein" evidence="4">
    <location>
        <begin position="18"/>
        <end position="172"/>
    </location>
</feature>
<comment type="caution">
    <text evidence="3">Lacks conserved residue(s) required for the propagation of feature annotation.</text>
</comment>
<feature type="signal peptide" evidence="4">
    <location>
        <begin position="1"/>
        <end position="17"/>
    </location>
</feature>